<dbReference type="EMBL" id="AP031322">
    <property type="protein sequence ID" value="BFH72933.1"/>
    <property type="molecule type" value="Genomic_DNA"/>
</dbReference>
<organism evidence="1">
    <name type="scientific">Sulfurisphaera javensis</name>
    <dbReference type="NCBI Taxonomy" id="2049879"/>
    <lineage>
        <taxon>Archaea</taxon>
        <taxon>Thermoproteota</taxon>
        <taxon>Thermoprotei</taxon>
        <taxon>Sulfolobales</taxon>
        <taxon>Sulfolobaceae</taxon>
        <taxon>Sulfurisphaera</taxon>
    </lineage>
</organism>
<evidence type="ECO:0000313" key="1">
    <source>
        <dbReference type="EMBL" id="BFH72933.1"/>
    </source>
</evidence>
<sequence length="58" mass="7228">MFVYNDWFQYRNNLDFLNKYLDEADDNKAKEEIKMKILPLLESKDYKRVCVFKQMRKT</sequence>
<dbReference type="AlphaFoldDB" id="A0AAT9GPZ4"/>
<dbReference type="KEGG" id="sjv:SJAV_08770"/>
<accession>A0AAT9GPZ4</accession>
<protein>
    <submittedName>
        <fullName evidence="1">Uncharacterized protein</fullName>
    </submittedName>
</protein>
<gene>
    <name evidence="1" type="ORF">SJAV_08770</name>
</gene>
<name>A0AAT9GPZ4_9CREN</name>
<reference evidence="1" key="1">
    <citation type="submission" date="2024-03" db="EMBL/GenBank/DDBJ databases">
        <title>Complete genome sequence of Sulfurisphaera javensis strain KD-1.</title>
        <authorList>
            <person name="Sakai H."/>
            <person name="Nur N."/>
            <person name="Suwanto A."/>
            <person name="Kurosawa N."/>
        </authorList>
    </citation>
    <scope>NUCLEOTIDE SEQUENCE</scope>
    <source>
        <strain evidence="1">KD-1</strain>
    </source>
</reference>
<proteinExistence type="predicted"/>